<name>A0ACB5RJR6_9CLOT</name>
<reference evidence="1" key="1">
    <citation type="journal article" date="2025" name="Int. J. Syst. Evol. Microbiol.">
        <title>Inconstantimicrobium mannanitabidum sp. nov., a novel member of the family Clostridiaceae isolated from anoxic soil under the treatment of reductive soil disinfestation.</title>
        <authorList>
            <person name="Ueki A."/>
            <person name="Tonouchi A."/>
            <person name="Honma S."/>
            <person name="Kaku N."/>
            <person name="Ueki K."/>
        </authorList>
    </citation>
    <scope>NUCLEOTIDE SEQUENCE</scope>
    <source>
        <strain evidence="1">TW13</strain>
    </source>
</reference>
<organism evidence="1 2">
    <name type="scientific">Inconstantimicrobium mannanitabidum</name>
    <dbReference type="NCBI Taxonomy" id="1604901"/>
    <lineage>
        <taxon>Bacteria</taxon>
        <taxon>Bacillati</taxon>
        <taxon>Bacillota</taxon>
        <taxon>Clostridia</taxon>
        <taxon>Eubacteriales</taxon>
        <taxon>Clostridiaceae</taxon>
        <taxon>Inconstantimicrobium</taxon>
    </lineage>
</organism>
<proteinExistence type="predicted"/>
<sequence length="61" mass="6649">MFGKEKRFVAIHKDTSGMSGCKIIVDKDTGVQYLYAFDGYGGGVTVLVDRNGKPILYSDGE</sequence>
<dbReference type="Proteomes" id="UP001058074">
    <property type="component" value="Unassembled WGS sequence"/>
</dbReference>
<evidence type="ECO:0000313" key="1">
    <source>
        <dbReference type="EMBL" id="GKX68995.1"/>
    </source>
</evidence>
<dbReference type="EMBL" id="BROD01000002">
    <property type="protein sequence ID" value="GKX68995.1"/>
    <property type="molecule type" value="Genomic_DNA"/>
</dbReference>
<keyword evidence="2" id="KW-1185">Reference proteome</keyword>
<accession>A0ACB5RJR6</accession>
<protein>
    <submittedName>
        <fullName evidence="1">Uncharacterized protein</fullName>
    </submittedName>
</protein>
<comment type="caution">
    <text evidence="1">The sequence shown here is derived from an EMBL/GenBank/DDBJ whole genome shotgun (WGS) entry which is preliminary data.</text>
</comment>
<gene>
    <name evidence="1" type="ORF">rsdtw13_42530</name>
</gene>
<evidence type="ECO:0000313" key="2">
    <source>
        <dbReference type="Proteomes" id="UP001058074"/>
    </source>
</evidence>